<dbReference type="KEGG" id="mcee:MCEL_05690"/>
<evidence type="ECO:0000256" key="2">
    <source>
        <dbReference type="SAM" id="SignalP"/>
    </source>
</evidence>
<organism evidence="3 4">
    <name type="scientific">Mycolicibacterium celeriflavum</name>
    <name type="common">Mycobacterium celeriflavum</name>
    <dbReference type="NCBI Taxonomy" id="1249101"/>
    <lineage>
        <taxon>Bacteria</taxon>
        <taxon>Bacillati</taxon>
        <taxon>Actinomycetota</taxon>
        <taxon>Actinomycetes</taxon>
        <taxon>Mycobacteriales</taxon>
        <taxon>Mycobacteriaceae</taxon>
        <taxon>Mycolicibacterium</taxon>
    </lineage>
</organism>
<feature type="compositionally biased region" description="Low complexity" evidence="1">
    <location>
        <begin position="34"/>
        <end position="50"/>
    </location>
</feature>
<evidence type="ECO:0000313" key="4">
    <source>
        <dbReference type="Proteomes" id="UP000466431"/>
    </source>
</evidence>
<dbReference type="OrthoDB" id="4539803at2"/>
<feature type="chain" id="PRO_5044195533" evidence="2">
    <location>
        <begin position="24"/>
        <end position="227"/>
    </location>
</feature>
<accession>A0A1X0BZ17</accession>
<feature type="region of interest" description="Disordered" evidence="1">
    <location>
        <begin position="20"/>
        <end position="57"/>
    </location>
</feature>
<dbReference type="PROSITE" id="PS51257">
    <property type="entry name" value="PROKAR_LIPOPROTEIN"/>
    <property type="match status" value="1"/>
</dbReference>
<sequence length="227" mass="23505">MRMAVLIACVLVAGCSSTTGGQAERIEPIPPDPSASSPSATTTTPSTTKPVAPPAPGAPLNAVIAWIEAGEPADDARYHTATRDGQTTQLGDDVAFTTPSGKTSCMTDADYSDGALACLVDLLDPPPRPANAYGEWKGGWVDYDGSNLTVGSVHGDPGRFTVGDGPELPYGQTLAFGDYRCRADSVGLFCVNYANRSAVKFSDAGIEPFGCLQPVTAPPQTGEKFSC</sequence>
<dbReference type="EMBL" id="AP022591">
    <property type="protein sequence ID" value="BBY42274.1"/>
    <property type="molecule type" value="Genomic_DNA"/>
</dbReference>
<name>A0A1X0BZ17_MYCCF</name>
<dbReference type="AlphaFoldDB" id="A0A1X0BZ17"/>
<dbReference type="Proteomes" id="UP000466431">
    <property type="component" value="Chromosome"/>
</dbReference>
<proteinExistence type="predicted"/>
<dbReference type="STRING" id="1249101.BST21_05010"/>
<gene>
    <name evidence="3" type="primary">lppI</name>
    <name evidence="3" type="ORF">MCEL_05690</name>
</gene>
<keyword evidence="4" id="KW-1185">Reference proteome</keyword>
<evidence type="ECO:0000256" key="1">
    <source>
        <dbReference type="SAM" id="MobiDB-lite"/>
    </source>
</evidence>
<evidence type="ECO:0000313" key="3">
    <source>
        <dbReference type="EMBL" id="BBY42274.1"/>
    </source>
</evidence>
<feature type="signal peptide" evidence="2">
    <location>
        <begin position="1"/>
        <end position="23"/>
    </location>
</feature>
<keyword evidence="2" id="KW-0732">Signal</keyword>
<reference evidence="3 4" key="1">
    <citation type="journal article" date="2019" name="Emerg. Microbes Infect.">
        <title>Comprehensive subspecies identification of 175 nontuberculous mycobacteria species based on 7547 genomic profiles.</title>
        <authorList>
            <person name="Matsumoto Y."/>
            <person name="Kinjo T."/>
            <person name="Motooka D."/>
            <person name="Nabeya D."/>
            <person name="Jung N."/>
            <person name="Uechi K."/>
            <person name="Horii T."/>
            <person name="Iida T."/>
            <person name="Fujita J."/>
            <person name="Nakamura S."/>
        </authorList>
    </citation>
    <scope>NUCLEOTIDE SEQUENCE [LARGE SCALE GENOMIC DNA]</scope>
    <source>
        <strain evidence="3 4">JCM 18439</strain>
    </source>
</reference>
<dbReference type="RefSeq" id="WP_067222933.1">
    <property type="nucleotide sequence ID" value="NZ_AP022591.1"/>
</dbReference>
<protein>
    <submittedName>
        <fullName evidence="3">Uncharacterized protein</fullName>
    </submittedName>
</protein>